<keyword evidence="3" id="KW-1185">Reference proteome</keyword>
<keyword evidence="1" id="KW-1133">Transmembrane helix</keyword>
<reference evidence="2 3" key="1">
    <citation type="submission" date="2023-07" db="EMBL/GenBank/DDBJ databases">
        <authorList>
            <person name="Peeters C."/>
        </authorList>
    </citation>
    <scope>NUCLEOTIDE SEQUENCE [LARGE SCALE GENOMIC DNA]</scope>
    <source>
        <strain evidence="2 3">LMG 7141</strain>
    </source>
</reference>
<proteinExistence type="predicted"/>
<dbReference type="EMBL" id="CATYWO010000002">
    <property type="protein sequence ID" value="CAJ0789732.1"/>
    <property type="molecule type" value="Genomic_DNA"/>
</dbReference>
<keyword evidence="1" id="KW-0812">Transmembrane</keyword>
<gene>
    <name evidence="2" type="ORF">LMG7141_02271</name>
</gene>
<keyword evidence="1" id="KW-0472">Membrane</keyword>
<evidence type="ECO:0008006" key="4">
    <source>
        <dbReference type="Google" id="ProtNLM"/>
    </source>
</evidence>
<feature type="transmembrane region" description="Helical" evidence="1">
    <location>
        <begin position="20"/>
        <end position="40"/>
    </location>
</feature>
<name>A0ABM9JDA0_9RALS</name>
<dbReference type="Proteomes" id="UP001189616">
    <property type="component" value="Unassembled WGS sequence"/>
</dbReference>
<dbReference type="InterPro" id="IPR007047">
    <property type="entry name" value="Flp_Fap"/>
</dbReference>
<sequence>MRAIITRFLREDVGASAIEYGLLIGLIAAALVAATSDIGARLGNILLFLGSKLTAP</sequence>
<protein>
    <recommendedName>
        <fullName evidence="4">Flp family type IVb pilin</fullName>
    </recommendedName>
</protein>
<evidence type="ECO:0000313" key="3">
    <source>
        <dbReference type="Proteomes" id="UP001189616"/>
    </source>
</evidence>
<accession>A0ABM9JDA0</accession>
<comment type="caution">
    <text evidence="2">The sequence shown here is derived from an EMBL/GenBank/DDBJ whole genome shotgun (WGS) entry which is preliminary data.</text>
</comment>
<evidence type="ECO:0000256" key="1">
    <source>
        <dbReference type="SAM" id="Phobius"/>
    </source>
</evidence>
<dbReference type="Pfam" id="PF04964">
    <property type="entry name" value="Flp_Fap"/>
    <property type="match status" value="1"/>
</dbReference>
<organism evidence="2 3">
    <name type="scientific">Ralstonia condita</name>
    <dbReference type="NCBI Taxonomy" id="3058600"/>
    <lineage>
        <taxon>Bacteria</taxon>
        <taxon>Pseudomonadati</taxon>
        <taxon>Pseudomonadota</taxon>
        <taxon>Betaproteobacteria</taxon>
        <taxon>Burkholderiales</taxon>
        <taxon>Burkholderiaceae</taxon>
        <taxon>Ralstonia</taxon>
    </lineage>
</organism>
<dbReference type="RefSeq" id="WP_316657693.1">
    <property type="nucleotide sequence ID" value="NZ_CATYWO010000002.1"/>
</dbReference>
<evidence type="ECO:0000313" key="2">
    <source>
        <dbReference type="EMBL" id="CAJ0789732.1"/>
    </source>
</evidence>